<evidence type="ECO:0000256" key="4">
    <source>
        <dbReference type="ARBA" id="ARBA00022989"/>
    </source>
</evidence>
<evidence type="ECO:0000256" key="3">
    <source>
        <dbReference type="ARBA" id="ARBA00022692"/>
    </source>
</evidence>
<evidence type="ECO:0000256" key="6">
    <source>
        <dbReference type="ARBA" id="ARBA00023136"/>
    </source>
</evidence>
<dbReference type="PANTHER" id="PTHR17613:SF10">
    <property type="entry name" value="TESTIS-SPECIFIC PROTEIN TEX28"/>
    <property type="match status" value="1"/>
</dbReference>
<comment type="subcellular location">
    <subcellularLocation>
        <location evidence="1">Membrane</location>
    </subcellularLocation>
</comment>
<keyword evidence="6" id="KW-0472">Membrane</keyword>
<evidence type="ECO:0000256" key="5">
    <source>
        <dbReference type="ARBA" id="ARBA00023054"/>
    </source>
</evidence>
<protein>
    <submittedName>
        <fullName evidence="9">Testis-specific protein TEX28</fullName>
    </submittedName>
</protein>
<dbReference type="GeneID" id="102999189"/>
<dbReference type="InterPro" id="IPR019394">
    <property type="entry name" value="TEX28/TMCC"/>
</dbReference>
<name>A0ABM3SV31_BALAC</name>
<dbReference type="Pfam" id="PF10267">
    <property type="entry name" value="Tmemb_cc2"/>
    <property type="match status" value="2"/>
</dbReference>
<evidence type="ECO:0000256" key="2">
    <source>
        <dbReference type="ARBA" id="ARBA00008108"/>
    </source>
</evidence>
<feature type="region of interest" description="Disordered" evidence="7">
    <location>
        <begin position="171"/>
        <end position="191"/>
    </location>
</feature>
<comment type="similarity">
    <text evidence="2">Belongs to the TEX28 family.</text>
</comment>
<keyword evidence="4" id="KW-1133">Transmembrane helix</keyword>
<keyword evidence="8" id="KW-1185">Reference proteome</keyword>
<dbReference type="Proteomes" id="UP001652580">
    <property type="component" value="Chromosome X"/>
</dbReference>
<dbReference type="RefSeq" id="XP_057393704.1">
    <property type="nucleotide sequence ID" value="XM_057537721.1"/>
</dbReference>
<reference evidence="9" key="1">
    <citation type="submission" date="2025-08" db="UniProtKB">
        <authorList>
            <consortium name="RefSeq"/>
        </authorList>
    </citation>
    <scope>IDENTIFICATION</scope>
</reference>
<keyword evidence="5" id="KW-0175">Coiled coil</keyword>
<evidence type="ECO:0000256" key="1">
    <source>
        <dbReference type="ARBA" id="ARBA00004370"/>
    </source>
</evidence>
<gene>
    <name evidence="9" type="primary">TEX28</name>
</gene>
<organism evidence="8 9">
    <name type="scientific">Balaenoptera acutorostrata</name>
    <name type="common">Common minke whale</name>
    <name type="synonym">Balaena rostrata</name>
    <dbReference type="NCBI Taxonomy" id="9767"/>
    <lineage>
        <taxon>Eukaryota</taxon>
        <taxon>Metazoa</taxon>
        <taxon>Chordata</taxon>
        <taxon>Craniata</taxon>
        <taxon>Vertebrata</taxon>
        <taxon>Euteleostomi</taxon>
        <taxon>Mammalia</taxon>
        <taxon>Eutheria</taxon>
        <taxon>Laurasiatheria</taxon>
        <taxon>Artiodactyla</taxon>
        <taxon>Whippomorpha</taxon>
        <taxon>Cetacea</taxon>
        <taxon>Mysticeti</taxon>
        <taxon>Balaenopteridae</taxon>
        <taxon>Balaenoptera</taxon>
    </lineage>
</organism>
<sequence>MHKYCYRVEQYVSNSPTICIHRSTCFVILVSQCRWNTLSPTATFPSNVPSCRSLSSSEAGPSGPSSLSDGELARNLQDSIKHRILYLSEQLRVEKASRARNTVGFLKLVSTADRHQAPHIWQAFEKVNQHASATIAQIERRLHRCHQQLQELEEGCRPKGLALRAESSLGDNCEQPSEKALFSEPPKPGAEDCPSTGLFDVIRHFSPESHSPALRQRRSSETKHGVQPRDLLWQKVKEELIKVKTFHLSLQVSYQSLKERYVTNLQALLESLWEEKCRQVQLEGQVNEHLQGHLDKIYHLKQNLACTEERMAYLSYERAKEIWEVMDTFKSRVVKLEALKQVTQLEVTESVRSRHRGFLVLVSSACACPVPLLNSRLRTGTAFLLVGLDALAWQKQHAIPAADWQAWVPSRWRLCSGDSKPLPEGP</sequence>
<evidence type="ECO:0000313" key="9">
    <source>
        <dbReference type="RefSeq" id="XP_057393704.1"/>
    </source>
</evidence>
<proteinExistence type="inferred from homology"/>
<keyword evidence="3" id="KW-0812">Transmembrane</keyword>
<accession>A0ABM3SV31</accession>
<dbReference type="PANTHER" id="PTHR17613">
    <property type="entry name" value="CEREBRAL PROTEIN-11-RELATED"/>
    <property type="match status" value="1"/>
</dbReference>
<evidence type="ECO:0000256" key="7">
    <source>
        <dbReference type="SAM" id="MobiDB-lite"/>
    </source>
</evidence>
<evidence type="ECO:0000313" key="8">
    <source>
        <dbReference type="Proteomes" id="UP001652580"/>
    </source>
</evidence>